<dbReference type="Gene3D" id="3.40.50.300">
    <property type="entry name" value="P-loop containing nucleotide triphosphate hydrolases"/>
    <property type="match status" value="1"/>
</dbReference>
<proteinExistence type="predicted"/>
<keyword evidence="2" id="KW-1185">Reference proteome</keyword>
<dbReference type="Proteomes" id="UP000321523">
    <property type="component" value="Unassembled WGS sequence"/>
</dbReference>
<evidence type="ECO:0000313" key="2">
    <source>
        <dbReference type="Proteomes" id="UP000321523"/>
    </source>
</evidence>
<dbReference type="RefSeq" id="WP_052831250.1">
    <property type="nucleotide sequence ID" value="NZ_BJYZ01000021.1"/>
</dbReference>
<dbReference type="AlphaFoldDB" id="A0A512DV59"/>
<dbReference type="OrthoDB" id="7277945at2"/>
<sequence>MDQPPVLRFASTVLTDGLSVDLTLGPGELILIDPGDEEHERTIADAACGLAPPLQGTVSMLGRDWLKQQPDHANALRGRIGHSFRRGSWVPYLSLIDNILLPQLHHTTRPYAEIRDEANRLSAGFGLPGLPTVLPGQATASDLVRADLIRAFTGSPILVILEGPPADGIGPLVGAIRAVRDRDGAVLWFTLDPALWYEPAIPATRRYRLRGDTLVAEGDPR</sequence>
<dbReference type="InterPro" id="IPR027417">
    <property type="entry name" value="P-loop_NTPase"/>
</dbReference>
<evidence type="ECO:0000313" key="1">
    <source>
        <dbReference type="EMBL" id="GEO40348.1"/>
    </source>
</evidence>
<dbReference type="EMBL" id="BJYZ01000021">
    <property type="protein sequence ID" value="GEO40348.1"/>
    <property type="molecule type" value="Genomic_DNA"/>
</dbReference>
<dbReference type="SUPFAM" id="SSF52540">
    <property type="entry name" value="P-loop containing nucleoside triphosphate hydrolases"/>
    <property type="match status" value="1"/>
</dbReference>
<accession>A0A512DV59</accession>
<protein>
    <submittedName>
        <fullName evidence="1">Antimicrobial peptide ABC transporter ATPase</fullName>
    </submittedName>
</protein>
<gene>
    <name evidence="1" type="ORF">SAE02_44960</name>
</gene>
<reference evidence="1 2" key="1">
    <citation type="submission" date="2019-07" db="EMBL/GenBank/DDBJ databases">
        <title>Whole genome shotgun sequence of Skermanella aerolata NBRC 106429.</title>
        <authorList>
            <person name="Hosoyama A."/>
            <person name="Uohara A."/>
            <person name="Ohji S."/>
            <person name="Ichikawa N."/>
        </authorList>
    </citation>
    <scope>NUCLEOTIDE SEQUENCE [LARGE SCALE GENOMIC DNA]</scope>
    <source>
        <strain evidence="1 2">NBRC 106429</strain>
    </source>
</reference>
<name>A0A512DV59_9PROT</name>
<comment type="caution">
    <text evidence="1">The sequence shown here is derived from an EMBL/GenBank/DDBJ whole genome shotgun (WGS) entry which is preliminary data.</text>
</comment>
<organism evidence="1 2">
    <name type="scientific">Skermanella aerolata</name>
    <dbReference type="NCBI Taxonomy" id="393310"/>
    <lineage>
        <taxon>Bacteria</taxon>
        <taxon>Pseudomonadati</taxon>
        <taxon>Pseudomonadota</taxon>
        <taxon>Alphaproteobacteria</taxon>
        <taxon>Rhodospirillales</taxon>
        <taxon>Azospirillaceae</taxon>
        <taxon>Skermanella</taxon>
    </lineage>
</organism>